<protein>
    <submittedName>
        <fullName evidence="2">Unannotated protein</fullName>
    </submittedName>
</protein>
<reference evidence="2" key="1">
    <citation type="submission" date="2020-05" db="EMBL/GenBank/DDBJ databases">
        <authorList>
            <person name="Chiriac C."/>
            <person name="Salcher M."/>
            <person name="Ghai R."/>
            <person name="Kavagutti S V."/>
        </authorList>
    </citation>
    <scope>NUCLEOTIDE SEQUENCE</scope>
</reference>
<dbReference type="AlphaFoldDB" id="A0A6J6J2A7"/>
<accession>A0A6J6J2A7</accession>
<organism evidence="2">
    <name type="scientific">freshwater metagenome</name>
    <dbReference type="NCBI Taxonomy" id="449393"/>
    <lineage>
        <taxon>unclassified sequences</taxon>
        <taxon>metagenomes</taxon>
        <taxon>ecological metagenomes</taxon>
    </lineage>
</organism>
<dbReference type="EMBL" id="CAEZVR010000023">
    <property type="protein sequence ID" value="CAB4630724.1"/>
    <property type="molecule type" value="Genomic_DNA"/>
</dbReference>
<dbReference type="EMBL" id="CAEZUH010000093">
    <property type="protein sequence ID" value="CAB4598537.1"/>
    <property type="molecule type" value="Genomic_DNA"/>
</dbReference>
<evidence type="ECO:0000313" key="1">
    <source>
        <dbReference type="EMBL" id="CAB4598537.1"/>
    </source>
</evidence>
<proteinExistence type="predicted"/>
<sequence length="171" mass="18568">MSLNSASVEKGPDLNPFPGVMAFPIPIRSVVSGPNNFDNKTADVIAGRAHLIACCLPNVRGPTPTTTYEIATIKEIAPNKANALLEFCSTKKVATKAVAVSSQVFLTNRITFKNLAGFSTKFSKRFLYFGLDSTISSISRRERDVSADSLPAKNPATRRRKIISNRVPILI</sequence>
<name>A0A6J6J2A7_9ZZZZ</name>
<gene>
    <name evidence="1" type="ORF">UFOPK1798_00860</name>
    <name evidence="2" type="ORF">UFOPK2139_00210</name>
</gene>
<evidence type="ECO:0000313" key="2">
    <source>
        <dbReference type="EMBL" id="CAB4630724.1"/>
    </source>
</evidence>